<reference evidence="2" key="2">
    <citation type="submission" date="2020-04" db="EMBL/GenBank/DDBJ databases">
        <authorList>
            <consortium name="NCBI Genome Project"/>
        </authorList>
    </citation>
    <scope>NUCLEOTIDE SEQUENCE</scope>
    <source>
        <strain evidence="2">CBS 342.82</strain>
    </source>
</reference>
<keyword evidence="1" id="KW-1185">Reference proteome</keyword>
<organism evidence="2">
    <name type="scientific">Dissoconium aciculare CBS 342.82</name>
    <dbReference type="NCBI Taxonomy" id="1314786"/>
    <lineage>
        <taxon>Eukaryota</taxon>
        <taxon>Fungi</taxon>
        <taxon>Dikarya</taxon>
        <taxon>Ascomycota</taxon>
        <taxon>Pezizomycotina</taxon>
        <taxon>Dothideomycetes</taxon>
        <taxon>Dothideomycetidae</taxon>
        <taxon>Mycosphaerellales</taxon>
        <taxon>Dissoconiaceae</taxon>
        <taxon>Dissoconium</taxon>
    </lineage>
</organism>
<dbReference type="PROSITE" id="PS51257">
    <property type="entry name" value="PROKAR_LIPOPROTEIN"/>
    <property type="match status" value="1"/>
</dbReference>
<evidence type="ECO:0000313" key="1">
    <source>
        <dbReference type="Proteomes" id="UP000504637"/>
    </source>
</evidence>
<sequence>MFQRCTLRGRMGHAECSSYPVHVTGYACMAFVGGDVLRSLSETDVGLSASDNNHAYATQG</sequence>
<reference evidence="2" key="1">
    <citation type="submission" date="2020-01" db="EMBL/GenBank/DDBJ databases">
        <authorList>
            <consortium name="DOE Joint Genome Institute"/>
            <person name="Haridas S."/>
            <person name="Albert R."/>
            <person name="Binder M."/>
            <person name="Bloem J."/>
            <person name="Labutti K."/>
            <person name="Salamov A."/>
            <person name="Andreopoulos B."/>
            <person name="Baker S.E."/>
            <person name="Barry K."/>
            <person name="Bills G."/>
            <person name="Bluhm B.H."/>
            <person name="Cannon C."/>
            <person name="Castanera R."/>
            <person name="Culley D.E."/>
            <person name="Daum C."/>
            <person name="Ezra D."/>
            <person name="Gonzalez J.B."/>
            <person name="Henrissat B."/>
            <person name="Kuo A."/>
            <person name="Liang C."/>
            <person name="Lipzen A."/>
            <person name="Lutzoni F."/>
            <person name="Magnuson J."/>
            <person name="Mondo S."/>
            <person name="Nolan M."/>
            <person name="Ohm R."/>
            <person name="Pangilinan J."/>
            <person name="Park H.-J."/>
            <person name="Ramirez L."/>
            <person name="Alfaro M."/>
            <person name="Sun H."/>
            <person name="Tritt A."/>
            <person name="Yoshinaga Y."/>
            <person name="Zwiers L.-H."/>
            <person name="Turgeon B.G."/>
            <person name="Goodwin S.B."/>
            <person name="Spatafora J.W."/>
            <person name="Crous P.W."/>
            <person name="Grigoriev I.V."/>
        </authorList>
    </citation>
    <scope>NUCLEOTIDE SEQUENCE</scope>
    <source>
        <strain evidence="2">CBS 342.82</strain>
    </source>
</reference>
<proteinExistence type="predicted"/>
<evidence type="ECO:0000313" key="2">
    <source>
        <dbReference type="RefSeq" id="XP_033460776.1"/>
    </source>
</evidence>
<dbReference type="RefSeq" id="XP_033460776.1">
    <property type="nucleotide sequence ID" value="XM_033604724.1"/>
</dbReference>
<dbReference type="AlphaFoldDB" id="A0A6J3M6U7"/>
<dbReference type="Proteomes" id="UP000504637">
    <property type="component" value="Unplaced"/>
</dbReference>
<reference evidence="2" key="3">
    <citation type="submission" date="2025-08" db="UniProtKB">
        <authorList>
            <consortium name="RefSeq"/>
        </authorList>
    </citation>
    <scope>IDENTIFICATION</scope>
    <source>
        <strain evidence="2">CBS 342.82</strain>
    </source>
</reference>
<protein>
    <submittedName>
        <fullName evidence="2">Uncharacterized protein</fullName>
    </submittedName>
</protein>
<accession>A0A6J3M6U7</accession>
<gene>
    <name evidence="2" type="ORF">K489DRAFT_379729</name>
</gene>
<dbReference type="GeneID" id="54362524"/>
<name>A0A6J3M6U7_9PEZI</name>